<dbReference type="InterPro" id="IPR029058">
    <property type="entry name" value="AB_hydrolase_fold"/>
</dbReference>
<dbReference type="GO" id="GO:0034338">
    <property type="term" value="F:short-chain carboxylesterase activity"/>
    <property type="evidence" value="ECO:0007669"/>
    <property type="project" value="TreeGrafter"/>
</dbReference>
<reference evidence="4 5" key="1">
    <citation type="submission" date="2011-02" db="EMBL/GenBank/DDBJ databases">
        <authorList>
            <person name="Weinstock G."/>
            <person name="Sodergren E."/>
            <person name="Clifton S."/>
            <person name="Fulton L."/>
            <person name="Fulton B."/>
            <person name="Courtney L."/>
            <person name="Fronick C."/>
            <person name="Harrison M."/>
            <person name="Strong C."/>
            <person name="Farmer C."/>
            <person name="Delahaunty K."/>
            <person name="Markovic C."/>
            <person name="Hall O."/>
            <person name="Minx P."/>
            <person name="Tomlinson C."/>
            <person name="Mitreva M."/>
            <person name="Hou S."/>
            <person name="Chen J."/>
            <person name="Wollam A."/>
            <person name="Pepin K.H."/>
            <person name="Johnson M."/>
            <person name="Bhonagiri V."/>
            <person name="Zhang X."/>
            <person name="Suruliraj S."/>
            <person name="Warren W."/>
            <person name="Chinwalla A."/>
            <person name="Mardis E.R."/>
            <person name="Wilson R.K."/>
        </authorList>
    </citation>
    <scope>NUCLEOTIDE SEQUENCE [LARGE SCALE GENOMIC DNA]</scope>
    <source>
        <strain evidence="4 5">YIT 11859</strain>
    </source>
</reference>
<dbReference type="HOGENOM" id="CLU_032487_0_0_4"/>
<dbReference type="InterPro" id="IPR000073">
    <property type="entry name" value="AB_hydrolase_1"/>
</dbReference>
<dbReference type="PIRSF" id="PIRSF005211">
    <property type="entry name" value="Ab_hydro_YheT"/>
    <property type="match status" value="1"/>
</dbReference>
<name>F3QI42_9BURK</name>
<dbReference type="PANTHER" id="PTHR10794:SF94">
    <property type="entry name" value="ESTERASE YHET-RELATED"/>
    <property type="match status" value="1"/>
</dbReference>
<dbReference type="eggNOG" id="COG0429">
    <property type="taxonomic scope" value="Bacteria"/>
</dbReference>
<dbReference type="OrthoDB" id="332676at2"/>
<feature type="active site" description="Charge relay system" evidence="2">
    <location>
        <position position="272"/>
    </location>
</feature>
<dbReference type="PANTHER" id="PTHR10794">
    <property type="entry name" value="ABHYDROLASE DOMAIN-CONTAINING PROTEIN"/>
    <property type="match status" value="1"/>
</dbReference>
<dbReference type="GO" id="GO:0047372">
    <property type="term" value="F:monoacylglycerol lipase activity"/>
    <property type="evidence" value="ECO:0007669"/>
    <property type="project" value="TreeGrafter"/>
</dbReference>
<dbReference type="Gene3D" id="3.40.50.1820">
    <property type="entry name" value="alpha/beta hydrolase"/>
    <property type="match status" value="1"/>
</dbReference>
<feature type="domain" description="AB hydrolase-1" evidence="3">
    <location>
        <begin position="65"/>
        <end position="304"/>
    </location>
</feature>
<dbReference type="SUPFAM" id="SSF53474">
    <property type="entry name" value="alpha/beta-Hydrolases"/>
    <property type="match status" value="1"/>
</dbReference>
<accession>F3QI42</accession>
<dbReference type="RefSeq" id="WP_008863615.1">
    <property type="nucleotide sequence ID" value="NZ_GL883687.1"/>
</dbReference>
<evidence type="ECO:0000256" key="1">
    <source>
        <dbReference type="ARBA" id="ARBA00010884"/>
    </source>
</evidence>
<dbReference type="InterPro" id="IPR050960">
    <property type="entry name" value="AB_hydrolase_4_sf"/>
</dbReference>
<dbReference type="AlphaFoldDB" id="F3QI42"/>
<dbReference type="GeneID" id="43348088"/>
<keyword evidence="4" id="KW-0378">Hydrolase</keyword>
<dbReference type="EMBL" id="AFBP01000014">
    <property type="protein sequence ID" value="EGG56659.1"/>
    <property type="molecule type" value="Genomic_DNA"/>
</dbReference>
<dbReference type="InterPro" id="IPR012020">
    <property type="entry name" value="ABHD4"/>
</dbReference>
<comment type="similarity">
    <text evidence="1">Belongs to the AB hydrolase superfamily. AB hydrolase 4 family.</text>
</comment>
<proteinExistence type="inferred from homology"/>
<sequence>MPMSLAASEYRAPWWLPGGHLQTIVPAELFPKAKVIYRREIWNTPDDDIIAVDWSTPEPIDPKAPIMVHIHGLEGSSNSHYARALMARCGQGGVRGVVIHYRGCGGVTNKKLRAYNAADAAELDWEFARLRELYPEAPIYAMGVSLGANNLLFWAGTRGEDAAKLVSGIVAVCAPLDLVGSSHVIRIGFSRIYDLNFISTMKKKALAKAKRFPGVLDVEKIKKIRWLWQFDDLFTAPIFGYKDYMDYWTKCSSKPHLGGIRLPTLVLNAKNDPIVGNEVLPMIQEVSKFVTLEYPAEGGHCGFPRKPNEGSLGFLPTRTFDFCFRGR</sequence>
<dbReference type="Proteomes" id="UP000005156">
    <property type="component" value="Unassembled WGS sequence"/>
</dbReference>
<evidence type="ECO:0000313" key="4">
    <source>
        <dbReference type="EMBL" id="EGG56659.1"/>
    </source>
</evidence>
<gene>
    <name evidence="4" type="ORF">HMPREF9439_00589</name>
</gene>
<evidence type="ECO:0000313" key="5">
    <source>
        <dbReference type="Proteomes" id="UP000005156"/>
    </source>
</evidence>
<comment type="caution">
    <text evidence="4">The sequence shown here is derived from an EMBL/GenBank/DDBJ whole genome shotgun (WGS) entry which is preliminary data.</text>
</comment>
<protein>
    <submittedName>
        <fullName evidence="4">Hydrolase, alpha/beta domain protein</fullName>
    </submittedName>
</protein>
<evidence type="ECO:0000256" key="2">
    <source>
        <dbReference type="PIRSR" id="PIRSR005211-1"/>
    </source>
</evidence>
<feature type="active site" description="Charge relay system" evidence="2">
    <location>
        <position position="300"/>
    </location>
</feature>
<evidence type="ECO:0000259" key="3">
    <source>
        <dbReference type="Pfam" id="PF00561"/>
    </source>
</evidence>
<dbReference type="Pfam" id="PF00561">
    <property type="entry name" value="Abhydrolase_1"/>
    <property type="match status" value="1"/>
</dbReference>
<feature type="active site" description="Charge relay system" evidence="2">
    <location>
        <position position="145"/>
    </location>
</feature>
<organism evidence="4 5">
    <name type="scientific">Parasutterella excrementihominis YIT 11859</name>
    <dbReference type="NCBI Taxonomy" id="762966"/>
    <lineage>
        <taxon>Bacteria</taxon>
        <taxon>Pseudomonadati</taxon>
        <taxon>Pseudomonadota</taxon>
        <taxon>Betaproteobacteria</taxon>
        <taxon>Burkholderiales</taxon>
        <taxon>Sutterellaceae</taxon>
        <taxon>Parasutterella</taxon>
    </lineage>
</organism>
<keyword evidence="5" id="KW-1185">Reference proteome</keyword>